<dbReference type="GO" id="GO:0015807">
    <property type="term" value="P:L-amino acid transport"/>
    <property type="evidence" value="ECO:0007669"/>
    <property type="project" value="TreeGrafter"/>
</dbReference>
<keyword evidence="5" id="KW-0029">Amino-acid transport</keyword>
<protein>
    <submittedName>
        <fullName evidence="7">Leucine/isoleucine/valine transporter subunit ATP-binding component of ABC superfamily</fullName>
    </submittedName>
</protein>
<dbReference type="GO" id="GO:0005524">
    <property type="term" value="F:ATP binding"/>
    <property type="evidence" value="ECO:0007669"/>
    <property type="project" value="UniProtKB-KW"/>
</dbReference>
<accession>F4LX79</accession>
<evidence type="ECO:0000256" key="5">
    <source>
        <dbReference type="ARBA" id="ARBA00022970"/>
    </source>
</evidence>
<dbReference type="Proteomes" id="UP000010802">
    <property type="component" value="Chromosome"/>
</dbReference>
<keyword evidence="2" id="KW-0813">Transport</keyword>
<dbReference type="Pfam" id="PF00005">
    <property type="entry name" value="ABC_tran"/>
    <property type="match status" value="1"/>
</dbReference>
<sequence>MLKIYELTVAYSTVPVLHGIDLEVPQNKIVALLGANGAGKSTILKSISGLIKPISGRIEFCGQSIAGLRPDEIVKLGVAHVPEGRLVFPGLTVADNLKIGTYSRKYSKNKLKANMEKAYELFPRLAERRNQLAGTMSGGEQQMLAIARAIMSEPRLLMLDEPSLGLAPVIVDLIMDKIKEINEQGTTILLIEQNAELALAISDYAYVMSVGELVLSGESREVAKDKSMLDAYLGGEK</sequence>
<dbReference type="InterPro" id="IPR017871">
    <property type="entry name" value="ABC_transporter-like_CS"/>
</dbReference>
<name>F4LX79_TEPAE</name>
<dbReference type="eggNOG" id="COG0410">
    <property type="taxonomic scope" value="Bacteria"/>
</dbReference>
<comment type="similarity">
    <text evidence="1">Belongs to the ABC transporter superfamily.</text>
</comment>
<feature type="domain" description="ABC transporter" evidence="6">
    <location>
        <begin position="2"/>
        <end position="235"/>
    </location>
</feature>
<evidence type="ECO:0000256" key="4">
    <source>
        <dbReference type="ARBA" id="ARBA00022840"/>
    </source>
</evidence>
<evidence type="ECO:0000259" key="6">
    <source>
        <dbReference type="PROSITE" id="PS50893"/>
    </source>
</evidence>
<keyword evidence="4 7" id="KW-0067">ATP-binding</keyword>
<keyword evidence="3" id="KW-0547">Nucleotide-binding</keyword>
<keyword evidence="8" id="KW-1185">Reference proteome</keyword>
<dbReference type="RefSeq" id="WP_013778800.1">
    <property type="nucleotide sequence ID" value="NC_015519.1"/>
</dbReference>
<evidence type="ECO:0000313" key="7">
    <source>
        <dbReference type="EMBL" id="CCP26690.1"/>
    </source>
</evidence>
<evidence type="ECO:0000256" key="1">
    <source>
        <dbReference type="ARBA" id="ARBA00005417"/>
    </source>
</evidence>
<reference evidence="8" key="1">
    <citation type="journal article" date="2013" name="Genome Announc.">
        <title>First genome sequence of a syntrophic acetate-oxidizing bacterium, Tepidanaerobacter acetatoxydans strain Re1.</title>
        <authorList>
            <person name="Manzoor S."/>
            <person name="Bongcam-Rudloff E."/>
            <person name="Schnurer A."/>
            <person name="Muller B."/>
        </authorList>
    </citation>
    <scope>NUCLEOTIDE SEQUENCE [LARGE SCALE GENOMIC DNA]</scope>
    <source>
        <strain evidence="8">Re1</strain>
    </source>
</reference>
<dbReference type="GO" id="GO:0015658">
    <property type="term" value="F:branched-chain amino acid transmembrane transporter activity"/>
    <property type="evidence" value="ECO:0007669"/>
    <property type="project" value="TreeGrafter"/>
</dbReference>
<gene>
    <name evidence="7" type="primary">livF</name>
    <name evidence="7" type="ordered locus">TEPIRE1_1883</name>
</gene>
<dbReference type="PATRIC" id="fig|1209989.3.peg.2171"/>
<dbReference type="PANTHER" id="PTHR43820">
    <property type="entry name" value="HIGH-AFFINITY BRANCHED-CHAIN AMINO ACID TRANSPORT ATP-BINDING PROTEIN LIVF"/>
    <property type="match status" value="1"/>
</dbReference>
<dbReference type="Gene3D" id="3.40.50.300">
    <property type="entry name" value="P-loop containing nucleotide triphosphate hydrolases"/>
    <property type="match status" value="1"/>
</dbReference>
<evidence type="ECO:0000313" key="8">
    <source>
        <dbReference type="Proteomes" id="UP000010802"/>
    </source>
</evidence>
<dbReference type="KEGG" id="tep:TepRe1_1745"/>
<dbReference type="GO" id="GO:0016887">
    <property type="term" value="F:ATP hydrolysis activity"/>
    <property type="evidence" value="ECO:0007669"/>
    <property type="project" value="InterPro"/>
</dbReference>
<dbReference type="SUPFAM" id="SSF52540">
    <property type="entry name" value="P-loop containing nucleoside triphosphate hydrolases"/>
    <property type="match status" value="1"/>
</dbReference>
<accession>L0S0B3</accession>
<organism evidence="7 8">
    <name type="scientific">Tepidanaerobacter acetatoxydans (strain DSM 21804 / JCM 16047 / Re1)</name>
    <dbReference type="NCBI Taxonomy" id="1209989"/>
    <lineage>
        <taxon>Bacteria</taxon>
        <taxon>Bacillati</taxon>
        <taxon>Bacillota</taxon>
        <taxon>Clostridia</taxon>
        <taxon>Thermosediminibacterales</taxon>
        <taxon>Tepidanaerobacteraceae</taxon>
        <taxon>Tepidanaerobacter</taxon>
    </lineage>
</organism>
<dbReference type="OrthoDB" id="9779136at2"/>
<dbReference type="EMBL" id="HF563609">
    <property type="protein sequence ID" value="CCP26690.1"/>
    <property type="molecule type" value="Genomic_DNA"/>
</dbReference>
<dbReference type="InterPro" id="IPR027417">
    <property type="entry name" value="P-loop_NTPase"/>
</dbReference>
<dbReference type="STRING" id="1209989.TepRe1_1745"/>
<dbReference type="CDD" id="cd03224">
    <property type="entry name" value="ABC_TM1139_LivF_branched"/>
    <property type="match status" value="1"/>
</dbReference>
<dbReference type="PROSITE" id="PS00211">
    <property type="entry name" value="ABC_TRANSPORTER_1"/>
    <property type="match status" value="1"/>
</dbReference>
<dbReference type="AlphaFoldDB" id="F4LX79"/>
<dbReference type="KEGG" id="tae:TepiRe1_1883"/>
<proteinExistence type="inferred from homology"/>
<dbReference type="InterPro" id="IPR003593">
    <property type="entry name" value="AAA+_ATPase"/>
</dbReference>
<dbReference type="PROSITE" id="PS50893">
    <property type="entry name" value="ABC_TRANSPORTER_2"/>
    <property type="match status" value="1"/>
</dbReference>
<dbReference type="SMART" id="SM00382">
    <property type="entry name" value="AAA"/>
    <property type="match status" value="1"/>
</dbReference>
<dbReference type="PANTHER" id="PTHR43820:SF4">
    <property type="entry name" value="HIGH-AFFINITY BRANCHED-CHAIN AMINO ACID TRANSPORT ATP-BINDING PROTEIN LIVF"/>
    <property type="match status" value="1"/>
</dbReference>
<dbReference type="InterPro" id="IPR052156">
    <property type="entry name" value="BCAA_Transport_ATP-bd_LivF"/>
</dbReference>
<evidence type="ECO:0000256" key="2">
    <source>
        <dbReference type="ARBA" id="ARBA00022448"/>
    </source>
</evidence>
<dbReference type="InterPro" id="IPR003439">
    <property type="entry name" value="ABC_transporter-like_ATP-bd"/>
</dbReference>
<dbReference type="HOGENOM" id="CLU_000604_1_2_9"/>
<evidence type="ECO:0000256" key="3">
    <source>
        <dbReference type="ARBA" id="ARBA00022741"/>
    </source>
</evidence>